<dbReference type="OrthoDB" id="9781888at2"/>
<dbReference type="AlphaFoldDB" id="A0A423PLB7"/>
<feature type="domain" description="Multidrug resistance protein MdtA-like barrel-sandwich hybrid" evidence="5">
    <location>
        <begin position="86"/>
        <end position="231"/>
    </location>
</feature>
<proteinExistence type="inferred from homology"/>
<dbReference type="GO" id="GO:0015562">
    <property type="term" value="F:efflux transmembrane transporter activity"/>
    <property type="evidence" value="ECO:0007669"/>
    <property type="project" value="TreeGrafter"/>
</dbReference>
<dbReference type="Proteomes" id="UP000285310">
    <property type="component" value="Unassembled WGS sequence"/>
</dbReference>
<feature type="coiled-coil region" evidence="2">
    <location>
        <begin position="177"/>
        <end position="204"/>
    </location>
</feature>
<feature type="transmembrane region" description="Helical" evidence="4">
    <location>
        <begin position="21"/>
        <end position="41"/>
    </location>
</feature>
<dbReference type="InterPro" id="IPR058625">
    <property type="entry name" value="MdtA-like_BSH"/>
</dbReference>
<evidence type="ECO:0000256" key="3">
    <source>
        <dbReference type="SAM" id="MobiDB-lite"/>
    </source>
</evidence>
<evidence type="ECO:0000313" key="7">
    <source>
        <dbReference type="Proteomes" id="UP000285310"/>
    </source>
</evidence>
<dbReference type="Gene3D" id="1.10.287.470">
    <property type="entry name" value="Helix hairpin bin"/>
    <property type="match status" value="1"/>
</dbReference>
<name>A0A423PLB7_9GAMM</name>
<dbReference type="GO" id="GO:1990281">
    <property type="term" value="C:efflux pump complex"/>
    <property type="evidence" value="ECO:0007669"/>
    <property type="project" value="TreeGrafter"/>
</dbReference>
<dbReference type="SUPFAM" id="SSF111369">
    <property type="entry name" value="HlyD-like secretion proteins"/>
    <property type="match status" value="1"/>
</dbReference>
<dbReference type="EMBL" id="AYKG01000035">
    <property type="protein sequence ID" value="ROO26414.1"/>
    <property type="molecule type" value="Genomic_DNA"/>
</dbReference>
<keyword evidence="4" id="KW-1133">Transmembrane helix</keyword>
<keyword evidence="7" id="KW-1185">Reference proteome</keyword>
<gene>
    <name evidence="6" type="ORF">SAJA_11315</name>
</gene>
<dbReference type="Gene3D" id="2.40.420.20">
    <property type="match status" value="1"/>
</dbReference>
<sequence length="445" mass="47686">MSASTDRPDTRRRSWWARLAAIALPLGVLVAAVVLGVMLFANRPTADRSTKVDKPSARLVTITPAEPAPKTLMISANGTVEAAQATELRARVSGQILSLSDDLAPGTRFDKDDVLARIDPADYRLALDQAQTELAKAQASLDTENGQQAVAQRELELVGSENVSDKERNLALRGPQLASARADVRAAQSQVEQARLDLSRTRVKAPFAGIVTARSASVGDVVSSTETLANLAATDVYWVNLSLPVDQLRWLHATESSADQGSAAKIYYRDAWGPDAYLAGHVLRVQAQLEEQGRLARVLVQVPHPLGTASNNDQALLLGAYVTARLSAQMPDNSVVIDASLVRENDQVWLMSDDNTLEICRVNVVYRDDNQAVVTGDLAPGETLVTSDLSAPIQGMPLRVEQAEPTPSAAAPETAADNEQARNETSLRMAPAYTRLAADDTVAAS</sequence>
<dbReference type="InterPro" id="IPR006143">
    <property type="entry name" value="RND_pump_MFP"/>
</dbReference>
<keyword evidence="2" id="KW-0175">Coiled coil</keyword>
<evidence type="ECO:0000256" key="4">
    <source>
        <dbReference type="SAM" id="Phobius"/>
    </source>
</evidence>
<feature type="compositionally biased region" description="Low complexity" evidence="3">
    <location>
        <begin position="403"/>
        <end position="415"/>
    </location>
</feature>
<dbReference type="PANTHER" id="PTHR30469">
    <property type="entry name" value="MULTIDRUG RESISTANCE PROTEIN MDTA"/>
    <property type="match status" value="1"/>
</dbReference>
<comment type="caution">
    <text evidence="6">The sequence shown here is derived from an EMBL/GenBank/DDBJ whole genome shotgun (WGS) entry which is preliminary data.</text>
</comment>
<dbReference type="PANTHER" id="PTHR30469:SF36">
    <property type="entry name" value="BLL3903 PROTEIN"/>
    <property type="match status" value="1"/>
</dbReference>
<dbReference type="InParanoid" id="A0A423PLB7"/>
<dbReference type="Gene3D" id="2.40.30.170">
    <property type="match status" value="1"/>
</dbReference>
<organism evidence="6 7">
    <name type="scientific">Salinisphaera japonica YTM-1</name>
    <dbReference type="NCBI Taxonomy" id="1209778"/>
    <lineage>
        <taxon>Bacteria</taxon>
        <taxon>Pseudomonadati</taxon>
        <taxon>Pseudomonadota</taxon>
        <taxon>Gammaproteobacteria</taxon>
        <taxon>Salinisphaerales</taxon>
        <taxon>Salinisphaeraceae</taxon>
        <taxon>Salinisphaera</taxon>
    </lineage>
</organism>
<evidence type="ECO:0000256" key="2">
    <source>
        <dbReference type="SAM" id="Coils"/>
    </source>
</evidence>
<comment type="similarity">
    <text evidence="1">Belongs to the membrane fusion protein (MFP) (TC 8.A.1) family.</text>
</comment>
<dbReference type="RefSeq" id="WP_123658747.1">
    <property type="nucleotide sequence ID" value="NZ_AYKG01000035.1"/>
</dbReference>
<reference evidence="6 7" key="1">
    <citation type="submission" date="2013-10" db="EMBL/GenBank/DDBJ databases">
        <title>Salinisphaera japonica YTM-1 Genome Sequencing.</title>
        <authorList>
            <person name="Lai Q."/>
            <person name="Li C."/>
            <person name="Shao Z."/>
        </authorList>
    </citation>
    <scope>NUCLEOTIDE SEQUENCE [LARGE SCALE GENOMIC DNA]</scope>
    <source>
        <strain evidence="6 7">YTM-1</strain>
    </source>
</reference>
<accession>A0A423PLB7</accession>
<evidence type="ECO:0000313" key="6">
    <source>
        <dbReference type="EMBL" id="ROO26414.1"/>
    </source>
</evidence>
<dbReference type="Gene3D" id="2.40.50.100">
    <property type="match status" value="1"/>
</dbReference>
<feature type="region of interest" description="Disordered" evidence="3">
    <location>
        <begin position="401"/>
        <end position="432"/>
    </location>
</feature>
<protein>
    <submittedName>
        <fullName evidence="6">ATPase</fullName>
    </submittedName>
</protein>
<dbReference type="NCBIfam" id="TIGR01730">
    <property type="entry name" value="RND_mfp"/>
    <property type="match status" value="1"/>
</dbReference>
<evidence type="ECO:0000256" key="1">
    <source>
        <dbReference type="ARBA" id="ARBA00009477"/>
    </source>
</evidence>
<keyword evidence="4" id="KW-0472">Membrane</keyword>
<evidence type="ECO:0000259" key="5">
    <source>
        <dbReference type="Pfam" id="PF25917"/>
    </source>
</evidence>
<keyword evidence="4" id="KW-0812">Transmembrane</keyword>
<dbReference type="Pfam" id="PF25917">
    <property type="entry name" value="BSH_RND"/>
    <property type="match status" value="1"/>
</dbReference>